<feature type="transmembrane region" description="Helical" evidence="2">
    <location>
        <begin position="43"/>
        <end position="61"/>
    </location>
</feature>
<keyword evidence="2" id="KW-0472">Membrane</keyword>
<keyword evidence="2" id="KW-1133">Transmembrane helix</keyword>
<protein>
    <submittedName>
        <fullName evidence="3">Uncharacterized protein</fullName>
    </submittedName>
</protein>
<name>A0A388TJE9_9BACT</name>
<organism evidence="3 4">
    <name type="scientific">Candidatus Termititenax persephonae</name>
    <dbReference type="NCBI Taxonomy" id="2218525"/>
    <lineage>
        <taxon>Bacteria</taxon>
        <taxon>Bacillati</taxon>
        <taxon>Candidatus Margulisiibacteriota</taxon>
        <taxon>Candidatus Termititenacia</taxon>
        <taxon>Candidatus Termititenacales</taxon>
        <taxon>Candidatus Termititenacaceae</taxon>
        <taxon>Candidatus Termititenax</taxon>
    </lineage>
</organism>
<reference evidence="3 4" key="1">
    <citation type="journal article" date="2019" name="ISME J.">
        <title>Genome analyses of uncultured TG2/ZB3 bacteria in 'Margulisbacteria' specifically attached to ectosymbiotic spirochetes of protists in the termite gut.</title>
        <authorList>
            <person name="Utami Y.D."/>
            <person name="Kuwahara H."/>
            <person name="Igai K."/>
            <person name="Murakami T."/>
            <person name="Sugaya K."/>
            <person name="Morikawa T."/>
            <person name="Nagura Y."/>
            <person name="Yuki M."/>
            <person name="Deevong P."/>
            <person name="Inoue T."/>
            <person name="Kihara K."/>
            <person name="Lo N."/>
            <person name="Yamada A."/>
            <person name="Ohkuma M."/>
            <person name="Hongoh Y."/>
        </authorList>
    </citation>
    <scope>NUCLEOTIDE SEQUENCE [LARGE SCALE GENOMIC DNA]</scope>
    <source>
        <strain evidence="3">NkOx7-02</strain>
    </source>
</reference>
<accession>A0A388TJE9</accession>
<dbReference type="EMBL" id="BGZO01000076">
    <property type="protein sequence ID" value="GBR76989.1"/>
    <property type="molecule type" value="Genomic_DNA"/>
</dbReference>
<keyword evidence="4" id="KW-1185">Reference proteome</keyword>
<evidence type="ECO:0000256" key="2">
    <source>
        <dbReference type="SAM" id="Phobius"/>
    </source>
</evidence>
<comment type="caution">
    <text evidence="3">The sequence shown here is derived from an EMBL/GenBank/DDBJ whole genome shotgun (WGS) entry which is preliminary data.</text>
</comment>
<gene>
    <name evidence="3" type="ORF">NO2_1452</name>
</gene>
<proteinExistence type="predicted"/>
<evidence type="ECO:0000313" key="3">
    <source>
        <dbReference type="EMBL" id="GBR76989.1"/>
    </source>
</evidence>
<evidence type="ECO:0000313" key="4">
    <source>
        <dbReference type="Proteomes" id="UP000275925"/>
    </source>
</evidence>
<feature type="coiled-coil region" evidence="1">
    <location>
        <begin position="92"/>
        <end position="119"/>
    </location>
</feature>
<dbReference type="AlphaFoldDB" id="A0A388TJE9"/>
<keyword evidence="1" id="KW-0175">Coiled coil</keyword>
<feature type="transmembrane region" description="Helical" evidence="2">
    <location>
        <begin position="67"/>
        <end position="88"/>
    </location>
</feature>
<evidence type="ECO:0000256" key="1">
    <source>
        <dbReference type="SAM" id="Coils"/>
    </source>
</evidence>
<sequence>MGAVMVDIKELEEKAKSKFGKYTPEKPTPFMAFLGKYVFRTRTPLNSFVGGAISAGTLVYWAMTKNILPLCAWLLIDLLMSLGARFYWRAEGKRLDREITRLNSEIQQINQEVNERKQYFEKIKEDLAKSTLN</sequence>
<dbReference type="Proteomes" id="UP000275925">
    <property type="component" value="Unassembled WGS sequence"/>
</dbReference>
<keyword evidence="2" id="KW-0812">Transmembrane</keyword>